<dbReference type="InterPro" id="IPR036322">
    <property type="entry name" value="WD40_repeat_dom_sf"/>
</dbReference>
<keyword evidence="6" id="KW-1185">Reference proteome</keyword>
<dbReference type="InterPro" id="IPR044285">
    <property type="entry name" value="PWP1"/>
</dbReference>
<reference evidence="5" key="1">
    <citation type="journal article" date="2022" name="Int. J. Mol. Sci.">
        <title>Draft Genome of Tanacetum Coccineum: Genomic Comparison of Closely Related Tanacetum-Family Plants.</title>
        <authorList>
            <person name="Yamashiro T."/>
            <person name="Shiraishi A."/>
            <person name="Nakayama K."/>
            <person name="Satake H."/>
        </authorList>
    </citation>
    <scope>NUCLEOTIDE SEQUENCE</scope>
</reference>
<dbReference type="PROSITE" id="PS50082">
    <property type="entry name" value="WD_REPEATS_2"/>
    <property type="match status" value="1"/>
</dbReference>
<keyword evidence="3" id="KW-0677">Repeat</keyword>
<dbReference type="InterPro" id="IPR001680">
    <property type="entry name" value="WD40_rpt"/>
</dbReference>
<dbReference type="SMART" id="SM00320">
    <property type="entry name" value="WD40"/>
    <property type="match status" value="2"/>
</dbReference>
<organism evidence="5 6">
    <name type="scientific">Tanacetum coccineum</name>
    <dbReference type="NCBI Taxonomy" id="301880"/>
    <lineage>
        <taxon>Eukaryota</taxon>
        <taxon>Viridiplantae</taxon>
        <taxon>Streptophyta</taxon>
        <taxon>Embryophyta</taxon>
        <taxon>Tracheophyta</taxon>
        <taxon>Spermatophyta</taxon>
        <taxon>Magnoliopsida</taxon>
        <taxon>eudicotyledons</taxon>
        <taxon>Gunneridae</taxon>
        <taxon>Pentapetalae</taxon>
        <taxon>asterids</taxon>
        <taxon>campanulids</taxon>
        <taxon>Asterales</taxon>
        <taxon>Asteraceae</taxon>
        <taxon>Asteroideae</taxon>
        <taxon>Anthemideae</taxon>
        <taxon>Anthemidinae</taxon>
        <taxon>Tanacetum</taxon>
    </lineage>
</organism>
<dbReference type="EMBL" id="BQNB010012328">
    <property type="protein sequence ID" value="GJT02164.1"/>
    <property type="molecule type" value="Genomic_DNA"/>
</dbReference>
<evidence type="ECO:0000256" key="1">
    <source>
        <dbReference type="ARBA" id="ARBA00022553"/>
    </source>
</evidence>
<dbReference type="PANTHER" id="PTHR14091:SF0">
    <property type="entry name" value="PERIODIC TRYPTOPHAN PROTEIN 1 HOMOLOG"/>
    <property type="match status" value="1"/>
</dbReference>
<dbReference type="Proteomes" id="UP001151760">
    <property type="component" value="Unassembled WGS sequence"/>
</dbReference>
<name>A0ABQ5AJE4_9ASTR</name>
<feature type="repeat" description="WD" evidence="4">
    <location>
        <begin position="66"/>
        <end position="108"/>
    </location>
</feature>
<keyword evidence="1" id="KW-0597">Phosphoprotein</keyword>
<evidence type="ECO:0000256" key="3">
    <source>
        <dbReference type="ARBA" id="ARBA00022737"/>
    </source>
</evidence>
<evidence type="ECO:0000313" key="5">
    <source>
        <dbReference type="EMBL" id="GJT02164.1"/>
    </source>
</evidence>
<dbReference type="PROSITE" id="PS50294">
    <property type="entry name" value="WD_REPEATS_REGION"/>
    <property type="match status" value="1"/>
</dbReference>
<dbReference type="PROSITE" id="PS00678">
    <property type="entry name" value="WD_REPEATS_1"/>
    <property type="match status" value="1"/>
</dbReference>
<dbReference type="SUPFAM" id="SSF50978">
    <property type="entry name" value="WD40 repeat-like"/>
    <property type="match status" value="1"/>
</dbReference>
<dbReference type="Pfam" id="PF00400">
    <property type="entry name" value="WD40"/>
    <property type="match status" value="2"/>
</dbReference>
<evidence type="ECO:0000256" key="4">
    <source>
        <dbReference type="PROSITE-ProRule" id="PRU00221"/>
    </source>
</evidence>
<proteinExistence type="predicted"/>
<gene>
    <name evidence="5" type="ORF">Tco_0823333</name>
</gene>
<reference evidence="5" key="2">
    <citation type="submission" date="2022-01" db="EMBL/GenBank/DDBJ databases">
        <authorList>
            <person name="Yamashiro T."/>
            <person name="Shiraishi A."/>
            <person name="Satake H."/>
            <person name="Nakayama K."/>
        </authorList>
    </citation>
    <scope>NUCLEOTIDE SEQUENCE</scope>
</reference>
<comment type="caution">
    <text evidence="5">The sequence shown here is derived from an EMBL/GenBank/DDBJ whole genome shotgun (WGS) entry which is preliminary data.</text>
</comment>
<dbReference type="PANTHER" id="PTHR14091">
    <property type="entry name" value="PERIODIC TRYPTOPHAN PROTEIN 1"/>
    <property type="match status" value="1"/>
</dbReference>
<dbReference type="InterPro" id="IPR019775">
    <property type="entry name" value="WD40_repeat_CS"/>
</dbReference>
<dbReference type="InterPro" id="IPR015943">
    <property type="entry name" value="WD40/YVTN_repeat-like_dom_sf"/>
</dbReference>
<evidence type="ECO:0000256" key="2">
    <source>
        <dbReference type="ARBA" id="ARBA00022574"/>
    </source>
</evidence>
<keyword evidence="2 4" id="KW-0853">WD repeat</keyword>
<evidence type="ECO:0000313" key="6">
    <source>
        <dbReference type="Proteomes" id="UP001151760"/>
    </source>
</evidence>
<protein>
    <submittedName>
        <fullName evidence="5">Uncharacterized WD repeat-containing protein</fullName>
    </submittedName>
</protein>
<accession>A0ABQ5AJE4</accession>
<dbReference type="Gene3D" id="2.130.10.10">
    <property type="entry name" value="YVTN repeat-like/Quinoprotein amine dehydrogenase"/>
    <property type="match status" value="1"/>
</dbReference>
<sequence>MLKEFRPEIQVDLPSGMVLVKRSGSRLDRVSLSDWKVSLDNGTVVGFDIRNASSNPSAELKPTFTLHAHDKNVCAISYNPVVPNLIATGSEDKMVKLWDLSNNQPSCIASQNRKAGAVFSLSFSEDCPFLLALGGSKGKLELWDTLSEASISKKYGKYARQNNAPVST</sequence>